<gene>
    <name evidence="2" type="ORF">ENF32_03890</name>
</gene>
<dbReference type="PANTHER" id="PTHR43591:SF110">
    <property type="entry name" value="RHODANESE DOMAIN-CONTAINING PROTEIN"/>
    <property type="match status" value="1"/>
</dbReference>
<name>A0A7C0U6U4_9BACT</name>
<accession>A0A7C0U6U4</accession>
<dbReference type="Gene3D" id="2.20.25.110">
    <property type="entry name" value="S-adenosyl-L-methionine-dependent methyltransferases"/>
    <property type="match status" value="1"/>
</dbReference>
<keyword evidence="2" id="KW-0489">Methyltransferase</keyword>
<dbReference type="CDD" id="cd02440">
    <property type="entry name" value="AdoMet_MTases"/>
    <property type="match status" value="1"/>
</dbReference>
<dbReference type="SUPFAM" id="SSF53335">
    <property type="entry name" value="S-adenosyl-L-methionine-dependent methyltransferases"/>
    <property type="match status" value="1"/>
</dbReference>
<dbReference type="InterPro" id="IPR041698">
    <property type="entry name" value="Methyltransf_25"/>
</dbReference>
<dbReference type="Pfam" id="PF13649">
    <property type="entry name" value="Methyltransf_25"/>
    <property type="match status" value="1"/>
</dbReference>
<proteinExistence type="predicted"/>
<feature type="domain" description="Methyltransferase" evidence="1">
    <location>
        <begin position="52"/>
        <end position="148"/>
    </location>
</feature>
<dbReference type="Gene3D" id="3.40.50.150">
    <property type="entry name" value="Vaccinia Virus protein VP39"/>
    <property type="match status" value="1"/>
</dbReference>
<dbReference type="AlphaFoldDB" id="A0A7C0U6U4"/>
<dbReference type="Proteomes" id="UP000885690">
    <property type="component" value="Unassembled WGS sequence"/>
</dbReference>
<keyword evidence="2" id="KW-0808">Transferase</keyword>
<evidence type="ECO:0000313" key="2">
    <source>
        <dbReference type="EMBL" id="HDD53190.1"/>
    </source>
</evidence>
<dbReference type="PANTHER" id="PTHR43591">
    <property type="entry name" value="METHYLTRANSFERASE"/>
    <property type="match status" value="1"/>
</dbReference>
<dbReference type="EMBL" id="DQWS01000147">
    <property type="protein sequence ID" value="HDD53190.1"/>
    <property type="molecule type" value="Genomic_DNA"/>
</dbReference>
<sequence>MRKQPHSNWWKEAFDLLYLETDARSVEDPAQTAREVDLYLKLGGWKKGEPLLDLCGGHGRHTLELLARGWGPLVLLDYSPALLLEAKKRARQRALHPIILRGEAQHLPLKDHAFAGVLLVGNSFGYSPRDKDNLTLLKQAHRVIQPKGRLVLEVANREFIEKGLPPTSRHQTPSGLTVERFRRLEPPLLICRERVIHSMKGSIKEHSYCLRLYYREEVEKMLKEVGFTKVKSHHLLSPHPPGEDRGTMEGRLLFVGWKA</sequence>
<comment type="caution">
    <text evidence="2">The sequence shown here is derived from an EMBL/GenBank/DDBJ whole genome shotgun (WGS) entry which is preliminary data.</text>
</comment>
<dbReference type="InterPro" id="IPR029063">
    <property type="entry name" value="SAM-dependent_MTases_sf"/>
</dbReference>
<evidence type="ECO:0000259" key="1">
    <source>
        <dbReference type="Pfam" id="PF13649"/>
    </source>
</evidence>
<organism evidence="2">
    <name type="scientific">Thermosulfidibacter takaii</name>
    <dbReference type="NCBI Taxonomy" id="412593"/>
    <lineage>
        <taxon>Bacteria</taxon>
        <taxon>Pseudomonadati</taxon>
        <taxon>Thermosulfidibacterota</taxon>
        <taxon>Thermosulfidibacteria</taxon>
        <taxon>Thermosulfidibacterales</taxon>
        <taxon>Thermosulfidibacteraceae</taxon>
    </lineage>
</organism>
<dbReference type="GO" id="GO:0008168">
    <property type="term" value="F:methyltransferase activity"/>
    <property type="evidence" value="ECO:0007669"/>
    <property type="project" value="UniProtKB-KW"/>
</dbReference>
<reference evidence="2" key="1">
    <citation type="journal article" date="2020" name="mSystems">
        <title>Genome- and Community-Level Interaction Insights into Carbon Utilization and Element Cycling Functions of Hydrothermarchaeota in Hydrothermal Sediment.</title>
        <authorList>
            <person name="Zhou Z."/>
            <person name="Liu Y."/>
            <person name="Xu W."/>
            <person name="Pan J."/>
            <person name="Luo Z.H."/>
            <person name="Li M."/>
        </authorList>
    </citation>
    <scope>NUCLEOTIDE SEQUENCE [LARGE SCALE GENOMIC DNA]</scope>
    <source>
        <strain evidence="2">HyVt-115</strain>
    </source>
</reference>
<dbReference type="GO" id="GO:0032259">
    <property type="term" value="P:methylation"/>
    <property type="evidence" value="ECO:0007669"/>
    <property type="project" value="UniProtKB-KW"/>
</dbReference>
<protein>
    <submittedName>
        <fullName evidence="2">Class I SAM-dependent methyltransferase</fullName>
    </submittedName>
</protein>